<sequence>MEMSDEVDANNYSGTGKEKAHTAGTLNLERLREEAVRDTKFERTISQDSGFGDDNKLNRGSVSSTTSADELSGSGSESEPNVPSDSPVNQAPLRKSSASCSSGNLPKIPEESSSEPTCLNSQSIEGQSNTDDVFVDAPSNTNDQENAVKEKPRKTLVDTGTSPCLGHSEDKGKQTIVDTNKINTLYTDPVNTKKSGMEKKHKKESMNKSKAKKPLKPTAPMPPGASWRDYKSIAQGGKGEFRWWENTDSEGEATPKARRSRSPAAADELNTRLGKVAITNDNAPNETKTKKNSPPPLNHRHIPVIRSVRDQRSRSPSPTINCLSILKFRNRLKKSKNKRQPEVPIQPKDTAVTVENLRATPKDTARESEDSGMPHSNSDSDNSVTDTKTKEKQKAEITKKDPMESDESESKLFKELQETKERTVANGGKAVFNWWDDDDDDSKSTDSRESGSSNGSEKHVGRRHSTSSKVGFGLTGSSTAMMRRSHRMRDKPGKLYQLNRYERDYYYNNHGFGERPGQGTERPNVSGYQMYGERKSAKGMSPFGGLSRKEKSYMGSKGAATGGRKSGKRR</sequence>
<gene>
    <name evidence="2" type="ORF">OFUS_LOCUS6650</name>
</gene>
<dbReference type="Proteomes" id="UP000749559">
    <property type="component" value="Unassembled WGS sequence"/>
</dbReference>
<feature type="compositionally biased region" description="Polar residues" evidence="1">
    <location>
        <begin position="114"/>
        <end position="131"/>
    </location>
</feature>
<protein>
    <submittedName>
        <fullName evidence="2">Uncharacterized protein</fullName>
    </submittedName>
</protein>
<dbReference type="AlphaFoldDB" id="A0A8J1UU16"/>
<feature type="compositionally biased region" description="Polar residues" evidence="1">
    <location>
        <begin position="176"/>
        <end position="192"/>
    </location>
</feature>
<feature type="compositionally biased region" description="Basic residues" evidence="1">
    <location>
        <begin position="328"/>
        <end position="338"/>
    </location>
</feature>
<reference evidence="2" key="1">
    <citation type="submission" date="2022-03" db="EMBL/GenBank/DDBJ databases">
        <authorList>
            <person name="Martin C."/>
        </authorList>
    </citation>
    <scope>NUCLEOTIDE SEQUENCE</scope>
</reference>
<dbReference type="EMBL" id="CAIIXF020000003">
    <property type="protein sequence ID" value="CAH1779889.1"/>
    <property type="molecule type" value="Genomic_DNA"/>
</dbReference>
<organism evidence="2 3">
    <name type="scientific">Owenia fusiformis</name>
    <name type="common">Polychaete worm</name>
    <dbReference type="NCBI Taxonomy" id="6347"/>
    <lineage>
        <taxon>Eukaryota</taxon>
        <taxon>Metazoa</taxon>
        <taxon>Spiralia</taxon>
        <taxon>Lophotrochozoa</taxon>
        <taxon>Annelida</taxon>
        <taxon>Polychaeta</taxon>
        <taxon>Sedentaria</taxon>
        <taxon>Canalipalpata</taxon>
        <taxon>Sabellida</taxon>
        <taxon>Oweniida</taxon>
        <taxon>Oweniidae</taxon>
        <taxon>Owenia</taxon>
    </lineage>
</organism>
<keyword evidence="3" id="KW-1185">Reference proteome</keyword>
<evidence type="ECO:0000256" key="1">
    <source>
        <dbReference type="SAM" id="MobiDB-lite"/>
    </source>
</evidence>
<feature type="compositionally biased region" description="Basic and acidic residues" evidence="1">
    <location>
        <begin position="29"/>
        <end position="45"/>
    </location>
</feature>
<feature type="compositionally biased region" description="Basic and acidic residues" evidence="1">
    <location>
        <begin position="146"/>
        <end position="156"/>
    </location>
</feature>
<feature type="region of interest" description="Disordered" evidence="1">
    <location>
        <begin position="533"/>
        <end position="570"/>
    </location>
</feature>
<comment type="caution">
    <text evidence="2">The sequence shown here is derived from an EMBL/GenBank/DDBJ whole genome shotgun (WGS) entry which is preliminary data.</text>
</comment>
<feature type="compositionally biased region" description="Polar residues" evidence="1">
    <location>
        <begin position="58"/>
        <end position="89"/>
    </location>
</feature>
<feature type="compositionally biased region" description="Basic and acidic residues" evidence="1">
    <location>
        <begin position="387"/>
        <end position="423"/>
    </location>
</feature>
<accession>A0A8J1UU16</accession>
<evidence type="ECO:0000313" key="2">
    <source>
        <dbReference type="EMBL" id="CAH1779889.1"/>
    </source>
</evidence>
<feature type="compositionally biased region" description="Basic and acidic residues" evidence="1">
    <location>
        <begin position="360"/>
        <end position="369"/>
    </location>
</feature>
<proteinExistence type="predicted"/>
<feature type="region of interest" description="Disordered" evidence="1">
    <location>
        <begin position="1"/>
        <end position="495"/>
    </location>
</feature>
<evidence type="ECO:0000313" key="3">
    <source>
        <dbReference type="Proteomes" id="UP000749559"/>
    </source>
</evidence>
<name>A0A8J1UU16_OWEFU</name>
<feature type="compositionally biased region" description="Basic residues" evidence="1">
    <location>
        <begin position="199"/>
        <end position="215"/>
    </location>
</feature>